<dbReference type="GeneID" id="20711995"/>
<evidence type="ECO:0000313" key="2">
    <source>
        <dbReference type="Proteomes" id="UP000001611"/>
    </source>
</evidence>
<accession>G2XK50</accession>
<evidence type="ECO:0000313" key="1">
    <source>
        <dbReference type="EMBL" id="EGY21550.1"/>
    </source>
</evidence>
<dbReference type="RefSeq" id="XP_009657894.1">
    <property type="nucleotide sequence ID" value="XM_009659599.1"/>
</dbReference>
<reference evidence="1 2" key="1">
    <citation type="submission" date="2008-03" db="EMBL/GenBank/DDBJ databases">
        <title>The Genome Sequence of Verticillium dahliae VdLs.17.</title>
        <authorList>
            <consortium name="The Broad Institute Genome Sequencing Platform"/>
            <person name="Ma L.-J.J."/>
            <person name="Klosterman S.J."/>
            <person name="Subbarao K."/>
            <person name="Dobinson K."/>
            <person name="Veronese P."/>
            <person name="Kang S."/>
            <person name="Gold S.E."/>
            <person name="Young S."/>
            <person name="Jaffe D."/>
            <person name="Gnerre S."/>
            <person name="Berlin A."/>
            <person name="Heiman D."/>
            <person name="Hepburn T."/>
            <person name="Sykes S."/>
            <person name="Alvarado L."/>
            <person name="Kodira C.D."/>
            <person name="Lander E."/>
            <person name="Galagan J."/>
            <person name="Nusbaum C."/>
            <person name="Birren B."/>
        </authorList>
    </citation>
    <scope>NUCLEOTIDE SEQUENCE [LARGE SCALE GENOMIC DNA]</scope>
    <source>
        <strain evidence="2">VdLs.17 / ATCC MYA-4575 / FGSC 10137</strain>
    </source>
</reference>
<reference evidence="2" key="2">
    <citation type="journal article" date="2011" name="PLoS Pathog.">
        <title>Comparative genomics yields insights into niche adaptation of plant vascular wilt pathogens.</title>
        <authorList>
            <person name="Klosterman S.J."/>
            <person name="Subbarao K.V."/>
            <person name="Kang S."/>
            <person name="Veronese P."/>
            <person name="Gold S.E."/>
            <person name="Thomma B.P.H.J."/>
            <person name="Chen Z."/>
            <person name="Henrissat B."/>
            <person name="Lee Y.-H."/>
            <person name="Park J."/>
            <person name="Garcia-Pedrajas M.D."/>
            <person name="Barbara D.J."/>
            <person name="Anchieta A."/>
            <person name="de Jonge R."/>
            <person name="Santhanam P."/>
            <person name="Maruthachalam K."/>
            <person name="Atallah Z."/>
            <person name="Amyotte S.G."/>
            <person name="Paz Z."/>
            <person name="Inderbitzin P."/>
            <person name="Hayes R.J."/>
            <person name="Heiman D.I."/>
            <person name="Young S."/>
            <person name="Zeng Q."/>
            <person name="Engels R."/>
            <person name="Galagan J."/>
            <person name="Cuomo C.A."/>
            <person name="Dobinson K.F."/>
            <person name="Ma L.-J."/>
        </authorList>
    </citation>
    <scope>NUCLEOTIDE SEQUENCE [LARGE SCALE GENOMIC DNA]</scope>
    <source>
        <strain evidence="2">VdLs.17 / ATCC MYA-4575 / FGSC 10137</strain>
    </source>
</reference>
<sequence>MDCMDTPWTRTRTLTRVTRILGFDDGWLADDSLSPYTMRRTRTWSLDAMPASLRPTVLQLAVDQHPWIDLFPCPRMRDSFLRMIQVHGENAVDEDELCRDYADTAGAKKGLEDGASAIVWSDPWSPHGWELTAGFVKKWPWFLQGCVELQAGMNAWRTRRGLERLRFLGC</sequence>
<protein>
    <submittedName>
        <fullName evidence="1">Uncharacterized protein</fullName>
    </submittedName>
</protein>
<dbReference type="HOGENOM" id="CLU_033726_2_2_1"/>
<dbReference type="STRING" id="498257.G2XK50"/>
<proteinExistence type="predicted"/>
<dbReference type="PANTHER" id="PTHR38116">
    <property type="entry name" value="CHROMOSOME 7, WHOLE GENOME SHOTGUN SEQUENCE"/>
    <property type="match status" value="1"/>
</dbReference>
<dbReference type="Pfam" id="PF11905">
    <property type="entry name" value="DUF3425"/>
    <property type="match status" value="1"/>
</dbReference>
<dbReference type="OrthoDB" id="2245989at2759"/>
<dbReference type="EMBL" id="DS572743">
    <property type="protein sequence ID" value="EGY21550.1"/>
    <property type="molecule type" value="Genomic_DNA"/>
</dbReference>
<keyword evidence="2" id="KW-1185">Reference proteome</keyword>
<dbReference type="eggNOG" id="ENOG502S6JE">
    <property type="taxonomic scope" value="Eukaryota"/>
</dbReference>
<dbReference type="KEGG" id="vda:VDAG_10532"/>
<dbReference type="PANTHER" id="PTHR38116:SF1">
    <property type="entry name" value="BZIP DOMAIN-CONTAINING PROTEIN"/>
    <property type="match status" value="1"/>
</dbReference>
<dbReference type="InterPro" id="IPR021833">
    <property type="entry name" value="DUF3425"/>
</dbReference>
<name>G2XK50_VERDV</name>
<gene>
    <name evidence="1" type="ORF">VDAG_10532</name>
</gene>
<dbReference type="AlphaFoldDB" id="G2XK50"/>
<dbReference type="OMA" id="LNENWAG"/>
<dbReference type="InParanoid" id="G2XK50"/>
<dbReference type="Proteomes" id="UP000001611">
    <property type="component" value="Unassembled WGS sequence"/>
</dbReference>
<organism evidence="1 2">
    <name type="scientific">Verticillium dahliae (strain VdLs.17 / ATCC MYA-4575 / FGSC 10137)</name>
    <name type="common">Verticillium wilt</name>
    <dbReference type="NCBI Taxonomy" id="498257"/>
    <lineage>
        <taxon>Eukaryota</taxon>
        <taxon>Fungi</taxon>
        <taxon>Dikarya</taxon>
        <taxon>Ascomycota</taxon>
        <taxon>Pezizomycotina</taxon>
        <taxon>Sordariomycetes</taxon>
        <taxon>Hypocreomycetidae</taxon>
        <taxon>Glomerellales</taxon>
        <taxon>Plectosphaerellaceae</taxon>
        <taxon>Verticillium</taxon>
    </lineage>
</organism>